<dbReference type="STRING" id="277988.SAMN05216170_1194"/>
<dbReference type="Proteomes" id="UP000250136">
    <property type="component" value="Chromosome"/>
</dbReference>
<reference evidence="3 5" key="3">
    <citation type="submission" date="2016-10" db="EMBL/GenBank/DDBJ databases">
        <authorList>
            <person name="de Groot N.N."/>
        </authorList>
    </citation>
    <scope>NUCLEOTIDE SEQUENCE [LARGE SCALE GENOMIC DNA]</scope>
    <source>
        <strain evidence="3 5">OGL-20</strain>
    </source>
</reference>
<proteinExistence type="predicted"/>
<dbReference type="AlphaFoldDB" id="A0A0Q2S2T3"/>
<dbReference type="GeneID" id="33332988"/>
<keyword evidence="6" id="KW-1185">Reference proteome</keyword>
<evidence type="ECO:0000313" key="6">
    <source>
        <dbReference type="Proteomes" id="UP000250136"/>
    </source>
</evidence>
<dbReference type="KEGG" id="ttd:A3L14_01175"/>
<sequence>MRISYDPKHDVMYIKFSDAKIVETVEVEEGVLIDYGENGEIVGIEIINASLRTHSHPLNEITVRIEEATVH</sequence>
<dbReference type="Proteomes" id="UP000051862">
    <property type="component" value="Unassembled WGS sequence"/>
</dbReference>
<dbReference type="EMBL" id="FOIW01000002">
    <property type="protein sequence ID" value="SEW03982.1"/>
    <property type="molecule type" value="Genomic_DNA"/>
</dbReference>
<evidence type="ECO:0000313" key="3">
    <source>
        <dbReference type="EMBL" id="SEW03982.1"/>
    </source>
</evidence>
<protein>
    <submittedName>
        <fullName evidence="3">Uncharacterized protein YuzE</fullName>
    </submittedName>
</protein>
<dbReference type="PATRIC" id="fig|277988.4.peg.1818"/>
<accession>A0A0Q2S2T3</accession>
<dbReference type="PANTHER" id="PTHR37029:SF1">
    <property type="entry name" value="SSR1768 PROTEIN"/>
    <property type="match status" value="1"/>
</dbReference>
<name>A0A0Q2S2T3_9EURY</name>
<dbReference type="EMBL" id="LIXN01000015">
    <property type="protein sequence ID" value="KQH81811.1"/>
    <property type="molecule type" value="Genomic_DNA"/>
</dbReference>
<dbReference type="InterPro" id="IPR019270">
    <property type="entry name" value="DUF2283"/>
</dbReference>
<dbReference type="OrthoDB" id="371681at2157"/>
<reference evidence="2 4" key="1">
    <citation type="submission" date="2015-08" db="EMBL/GenBank/DDBJ databases">
        <title>Thermococcus thioreducens DSM 14981 genome sequencing.</title>
        <authorList>
            <person name="Hong S.-J."/>
            <person name="Kim M.-C."/>
            <person name="Shin J.-H."/>
        </authorList>
    </citation>
    <scope>NUCLEOTIDE SEQUENCE [LARGE SCALE GENOMIC DNA]</scope>
    <source>
        <strain evidence="2 4">DSM 14981</strain>
    </source>
</reference>
<evidence type="ECO:0000313" key="4">
    <source>
        <dbReference type="Proteomes" id="UP000051862"/>
    </source>
</evidence>
<evidence type="ECO:0000313" key="1">
    <source>
        <dbReference type="EMBL" id="ASJ11584.1"/>
    </source>
</evidence>
<dbReference type="RefSeq" id="WP_055429879.1">
    <property type="nucleotide sequence ID" value="NZ_CP015105.1"/>
</dbReference>
<dbReference type="EMBL" id="CP015105">
    <property type="protein sequence ID" value="ASJ11584.1"/>
    <property type="molecule type" value="Genomic_DNA"/>
</dbReference>
<dbReference type="Proteomes" id="UP000182125">
    <property type="component" value="Unassembled WGS sequence"/>
</dbReference>
<dbReference type="PANTHER" id="PTHR37029">
    <property type="entry name" value="SSR1768 PROTEIN"/>
    <property type="match status" value="1"/>
</dbReference>
<evidence type="ECO:0000313" key="2">
    <source>
        <dbReference type="EMBL" id="KQH81811.1"/>
    </source>
</evidence>
<dbReference type="Pfam" id="PF10049">
    <property type="entry name" value="DUF2283"/>
    <property type="match status" value="1"/>
</dbReference>
<evidence type="ECO:0000313" key="5">
    <source>
        <dbReference type="Proteomes" id="UP000182125"/>
    </source>
</evidence>
<reference evidence="1 6" key="2">
    <citation type="submission" date="2016-04" db="EMBL/GenBank/DDBJ databases">
        <title>Complete genome sequence of Thermococcus thioreducens type strain OGL-20P.</title>
        <authorList>
            <person name="Oger P.M."/>
        </authorList>
    </citation>
    <scope>NUCLEOTIDE SEQUENCE [LARGE SCALE GENOMIC DNA]</scope>
    <source>
        <strain evidence="1 6">OGL-20P</strain>
    </source>
</reference>
<organism evidence="2 4">
    <name type="scientific">Thermococcus thioreducens</name>
    <dbReference type="NCBI Taxonomy" id="277988"/>
    <lineage>
        <taxon>Archaea</taxon>
        <taxon>Methanobacteriati</taxon>
        <taxon>Methanobacteriota</taxon>
        <taxon>Thermococci</taxon>
        <taxon>Thermococcales</taxon>
        <taxon>Thermococcaceae</taxon>
        <taxon>Thermococcus</taxon>
    </lineage>
</organism>
<gene>
    <name evidence="1" type="ORF">A3L14_01175</name>
    <name evidence="2" type="ORF">AMR53_08655</name>
    <name evidence="3" type="ORF">SAMN05216170_1194</name>
</gene>